<feature type="transmembrane region" description="Helical" evidence="2">
    <location>
        <begin position="15"/>
        <end position="35"/>
    </location>
</feature>
<dbReference type="EMBL" id="CP018044">
    <property type="protein sequence ID" value="ATU20844.1"/>
    <property type="molecule type" value="Genomic_DNA"/>
</dbReference>
<evidence type="ECO:0000256" key="1">
    <source>
        <dbReference type="SAM" id="MobiDB-lite"/>
    </source>
</evidence>
<dbReference type="KEGG" id="bcho:BcFMB_07805"/>
<keyword evidence="2" id="KW-0472">Membrane</keyword>
<proteinExistence type="predicted"/>
<protein>
    <recommendedName>
        <fullName evidence="5">Lipoprotein</fullName>
    </recommendedName>
</protein>
<dbReference type="Proteomes" id="UP000229907">
    <property type="component" value="Chromosome"/>
</dbReference>
<dbReference type="AlphaFoldDB" id="A0A2D3D706"/>
<keyword evidence="2" id="KW-0812">Transmembrane</keyword>
<dbReference type="PROSITE" id="PS51257">
    <property type="entry name" value="PROKAR_LIPOPROTEIN"/>
    <property type="match status" value="1"/>
</dbReference>
<reference evidence="3 4" key="1">
    <citation type="submission" date="2016-11" db="EMBL/GenBank/DDBJ databases">
        <title>complete genome sequence of Bifidobacterium choerinum strain FMB-1.</title>
        <authorList>
            <person name="Park C.-S."/>
            <person name="Jung D.-H."/>
            <person name="Choi D.-S."/>
        </authorList>
    </citation>
    <scope>NUCLEOTIDE SEQUENCE [LARGE SCALE GENOMIC DNA]</scope>
    <source>
        <strain evidence="3 4">FMB-1</strain>
    </source>
</reference>
<name>A0A2D3D706_9BIFI</name>
<sequence>MSNGAAKGKPIWKTWWFWAAIIILLCIFASCGGNGGKDSKSTASQPVTTSASATATTPTPKTTTKSPQVAESPKESTKPTAADIAKTMQGKEGTAAVAELKKDGFLGTLTAENGTDMDESRLSTDKEMGIEWVVTSAGVKDGKVNLTMQTRKNIEAKEQQEREEETLSKKLSTTAALAACRTYGKNMYPYGFKTHDIMGVIQDFTPKNADTWFYKATVDVTNEYGATAKGLTYECSVTGTTASPQVIEFNVY</sequence>
<feature type="region of interest" description="Disordered" evidence="1">
    <location>
        <begin position="37"/>
        <end position="82"/>
    </location>
</feature>
<dbReference type="RefSeq" id="WP_099721496.1">
    <property type="nucleotide sequence ID" value="NZ_CP018044.1"/>
</dbReference>
<feature type="compositionally biased region" description="Low complexity" evidence="1">
    <location>
        <begin position="41"/>
        <end position="69"/>
    </location>
</feature>
<evidence type="ECO:0000313" key="3">
    <source>
        <dbReference type="EMBL" id="ATU20844.1"/>
    </source>
</evidence>
<organism evidence="3 4">
    <name type="scientific">Bifidobacterium choerinum</name>
    <dbReference type="NCBI Taxonomy" id="35760"/>
    <lineage>
        <taxon>Bacteria</taxon>
        <taxon>Bacillati</taxon>
        <taxon>Actinomycetota</taxon>
        <taxon>Actinomycetes</taxon>
        <taxon>Bifidobacteriales</taxon>
        <taxon>Bifidobacteriaceae</taxon>
        <taxon>Bifidobacterium</taxon>
    </lineage>
</organism>
<evidence type="ECO:0000313" key="4">
    <source>
        <dbReference type="Proteomes" id="UP000229907"/>
    </source>
</evidence>
<evidence type="ECO:0008006" key="5">
    <source>
        <dbReference type="Google" id="ProtNLM"/>
    </source>
</evidence>
<gene>
    <name evidence="3" type="ORF">BcFMB_07805</name>
</gene>
<keyword evidence="2" id="KW-1133">Transmembrane helix</keyword>
<accession>A0A2D3D706</accession>
<evidence type="ECO:0000256" key="2">
    <source>
        <dbReference type="SAM" id="Phobius"/>
    </source>
</evidence>